<keyword evidence="1" id="KW-0472">Membrane</keyword>
<dbReference type="Proteomes" id="UP000324326">
    <property type="component" value="Unassembled WGS sequence"/>
</dbReference>
<dbReference type="EMBL" id="QSND01000002">
    <property type="protein sequence ID" value="KAA6451349.1"/>
    <property type="molecule type" value="Genomic_DNA"/>
</dbReference>
<dbReference type="AlphaFoldDB" id="A0A5M8RTT3"/>
<sequence length="103" mass="12192">MENRMSSRTIPFLNRIPIWTIIKLSIPILMISFFFTHPGAIKSLLMVILTVVLFLLLIYFAWKFFLYVVFPIFFFIGVYALLTGEIVSYVNGLFEFFTYVLFR</sequence>
<reference evidence="2 3" key="1">
    <citation type="submission" date="2018-08" db="EMBL/GenBank/DDBJ databases">
        <title>Bacillus phenotypic plasticity.</title>
        <authorList>
            <person name="Hurtado E."/>
        </authorList>
    </citation>
    <scope>NUCLEOTIDE SEQUENCE [LARGE SCALE GENOMIC DNA]</scope>
    <source>
        <strain evidence="2 3">427</strain>
    </source>
</reference>
<evidence type="ECO:0000256" key="1">
    <source>
        <dbReference type="SAM" id="Phobius"/>
    </source>
</evidence>
<comment type="caution">
    <text evidence="2">The sequence shown here is derived from an EMBL/GenBank/DDBJ whole genome shotgun (WGS) entry which is preliminary data.</text>
</comment>
<name>A0A5M8RTT3_9BACI</name>
<organism evidence="2 3">
    <name type="scientific">Bacillus swezeyi</name>
    <dbReference type="NCBI Taxonomy" id="1925020"/>
    <lineage>
        <taxon>Bacteria</taxon>
        <taxon>Bacillati</taxon>
        <taxon>Bacillota</taxon>
        <taxon>Bacilli</taxon>
        <taxon>Bacillales</taxon>
        <taxon>Bacillaceae</taxon>
        <taxon>Bacillus</taxon>
    </lineage>
</organism>
<feature type="transmembrane region" description="Helical" evidence="1">
    <location>
        <begin position="41"/>
        <end position="59"/>
    </location>
</feature>
<gene>
    <name evidence="2" type="ORF">DX927_11280</name>
</gene>
<accession>A0A5M8RTT3</accession>
<evidence type="ECO:0000313" key="2">
    <source>
        <dbReference type="EMBL" id="KAA6451349.1"/>
    </source>
</evidence>
<feature type="transmembrane region" description="Helical" evidence="1">
    <location>
        <begin position="64"/>
        <end position="80"/>
    </location>
</feature>
<protein>
    <submittedName>
        <fullName evidence="2">Uncharacterized protein</fullName>
    </submittedName>
</protein>
<keyword evidence="1" id="KW-0812">Transmembrane</keyword>
<feature type="transmembrane region" description="Helical" evidence="1">
    <location>
        <begin position="12"/>
        <end position="35"/>
    </location>
</feature>
<proteinExistence type="predicted"/>
<evidence type="ECO:0000313" key="3">
    <source>
        <dbReference type="Proteomes" id="UP000324326"/>
    </source>
</evidence>
<keyword evidence="1" id="KW-1133">Transmembrane helix</keyword>